<gene>
    <name evidence="3" type="ORF">DFH94DRAFT_855919</name>
</gene>
<evidence type="ECO:0000259" key="2">
    <source>
        <dbReference type="Pfam" id="PF13383"/>
    </source>
</evidence>
<proteinExistence type="predicted"/>
<dbReference type="PANTHER" id="PTHR32026">
    <property type="entry name" value="METHYLTRANSFERASE-LIKE PROTEIN 24"/>
    <property type="match status" value="1"/>
</dbReference>
<reference evidence="3" key="2">
    <citation type="journal article" date="2020" name="Nat. Commun.">
        <title>Large-scale genome sequencing of mycorrhizal fungi provides insights into the early evolution of symbiotic traits.</title>
        <authorList>
            <person name="Miyauchi S."/>
            <person name="Kiss E."/>
            <person name="Kuo A."/>
            <person name="Drula E."/>
            <person name="Kohler A."/>
            <person name="Sanchez-Garcia M."/>
            <person name="Morin E."/>
            <person name="Andreopoulos B."/>
            <person name="Barry K.W."/>
            <person name="Bonito G."/>
            <person name="Buee M."/>
            <person name="Carver A."/>
            <person name="Chen C."/>
            <person name="Cichocki N."/>
            <person name="Clum A."/>
            <person name="Culley D."/>
            <person name="Crous P.W."/>
            <person name="Fauchery L."/>
            <person name="Girlanda M."/>
            <person name="Hayes R.D."/>
            <person name="Keri Z."/>
            <person name="LaButti K."/>
            <person name="Lipzen A."/>
            <person name="Lombard V."/>
            <person name="Magnuson J."/>
            <person name="Maillard F."/>
            <person name="Murat C."/>
            <person name="Nolan M."/>
            <person name="Ohm R.A."/>
            <person name="Pangilinan J."/>
            <person name="Pereira M.F."/>
            <person name="Perotto S."/>
            <person name="Peter M."/>
            <person name="Pfister S."/>
            <person name="Riley R."/>
            <person name="Sitrit Y."/>
            <person name="Stielow J.B."/>
            <person name="Szollosi G."/>
            <person name="Zifcakova L."/>
            <person name="Stursova M."/>
            <person name="Spatafora J.W."/>
            <person name="Tedersoo L."/>
            <person name="Vaario L.M."/>
            <person name="Yamada A."/>
            <person name="Yan M."/>
            <person name="Wang P."/>
            <person name="Xu J."/>
            <person name="Bruns T."/>
            <person name="Baldrian P."/>
            <person name="Vilgalys R."/>
            <person name="Dunand C."/>
            <person name="Henrissat B."/>
            <person name="Grigoriev I.V."/>
            <person name="Hibbett D."/>
            <person name="Nagy L.G."/>
            <person name="Martin F.M."/>
        </authorList>
    </citation>
    <scope>NUCLEOTIDE SEQUENCE</scope>
    <source>
        <strain evidence="3">Prilba</strain>
    </source>
</reference>
<sequence>MPPRPSVVVLATFIALSFLLLFHQFSFSSPSYYRDVFTRSRSLKAWLNDEEERYMALIQDRQQLIRKWGPTEVEVQPYPSHNKLYTLWDFFIPAFQCPHRVERIGTLGDGGKWTCGVDRIAKQDKCVIYSFGVNNESSFEADLLRRAPGCEAWGYDYSVDRWGPEVYNDPELEPRAHFEPWALGGSNHHEDHDYPRYWTLDSLMELNGHTFIDILKIDIEGGEFDALTSFVTAHAEGDLPVGQLQLEIHARAGRERFEYFNKWWASLEAVGLRPFWTEPNMVYINIVRGAAPELAEYSFINIRGNHALLNEAFN</sequence>
<dbReference type="OrthoDB" id="10006218at2759"/>
<dbReference type="AlphaFoldDB" id="A0A9P5K109"/>
<keyword evidence="4" id="KW-1185">Reference proteome</keyword>
<accession>A0A9P5K109</accession>
<feature type="chain" id="PRO_5040386144" evidence="1">
    <location>
        <begin position="29"/>
        <end position="314"/>
    </location>
</feature>
<dbReference type="InterPro" id="IPR026913">
    <property type="entry name" value="METTL24"/>
</dbReference>
<dbReference type="EMBL" id="WHVB01000019">
    <property type="protein sequence ID" value="KAF8472997.1"/>
    <property type="molecule type" value="Genomic_DNA"/>
</dbReference>
<dbReference type="GO" id="GO:0008168">
    <property type="term" value="F:methyltransferase activity"/>
    <property type="evidence" value="ECO:0007669"/>
    <property type="project" value="UniProtKB-KW"/>
</dbReference>
<keyword evidence="3" id="KW-0489">Methyltransferase</keyword>
<protein>
    <submittedName>
        <fullName evidence="3">Methyltransferase domain-containing protein</fullName>
    </submittedName>
</protein>
<keyword evidence="1" id="KW-0732">Signal</keyword>
<evidence type="ECO:0000313" key="3">
    <source>
        <dbReference type="EMBL" id="KAF8472997.1"/>
    </source>
</evidence>
<dbReference type="InterPro" id="IPR025714">
    <property type="entry name" value="Methyltranfer_dom"/>
</dbReference>
<dbReference type="Pfam" id="PF13383">
    <property type="entry name" value="Methyltransf_22"/>
    <property type="match status" value="1"/>
</dbReference>
<dbReference type="SUPFAM" id="SSF53335">
    <property type="entry name" value="S-adenosyl-L-methionine-dependent methyltransferases"/>
    <property type="match status" value="1"/>
</dbReference>
<organism evidence="3 4">
    <name type="scientific">Russula ochroleuca</name>
    <dbReference type="NCBI Taxonomy" id="152965"/>
    <lineage>
        <taxon>Eukaryota</taxon>
        <taxon>Fungi</taxon>
        <taxon>Dikarya</taxon>
        <taxon>Basidiomycota</taxon>
        <taxon>Agaricomycotina</taxon>
        <taxon>Agaricomycetes</taxon>
        <taxon>Russulales</taxon>
        <taxon>Russulaceae</taxon>
        <taxon>Russula</taxon>
    </lineage>
</organism>
<feature type="signal peptide" evidence="1">
    <location>
        <begin position="1"/>
        <end position="28"/>
    </location>
</feature>
<evidence type="ECO:0000313" key="4">
    <source>
        <dbReference type="Proteomes" id="UP000759537"/>
    </source>
</evidence>
<comment type="caution">
    <text evidence="3">The sequence shown here is derived from an EMBL/GenBank/DDBJ whole genome shotgun (WGS) entry which is preliminary data.</text>
</comment>
<dbReference type="InterPro" id="IPR029063">
    <property type="entry name" value="SAM-dependent_MTases_sf"/>
</dbReference>
<keyword evidence="3" id="KW-0808">Transferase</keyword>
<feature type="domain" description="Methyltransferase" evidence="2">
    <location>
        <begin position="89"/>
        <end position="280"/>
    </location>
</feature>
<evidence type="ECO:0000256" key="1">
    <source>
        <dbReference type="SAM" id="SignalP"/>
    </source>
</evidence>
<dbReference type="Proteomes" id="UP000759537">
    <property type="component" value="Unassembled WGS sequence"/>
</dbReference>
<dbReference type="GO" id="GO:0032259">
    <property type="term" value="P:methylation"/>
    <property type="evidence" value="ECO:0007669"/>
    <property type="project" value="UniProtKB-KW"/>
</dbReference>
<dbReference type="PANTHER" id="PTHR32026:SF10">
    <property type="entry name" value="METHYLTRANSFERASE-LIKE PROTEIN 24-RELATED"/>
    <property type="match status" value="1"/>
</dbReference>
<reference evidence="3" key="1">
    <citation type="submission" date="2019-10" db="EMBL/GenBank/DDBJ databases">
        <authorList>
            <consortium name="DOE Joint Genome Institute"/>
            <person name="Kuo A."/>
            <person name="Miyauchi S."/>
            <person name="Kiss E."/>
            <person name="Drula E."/>
            <person name="Kohler A."/>
            <person name="Sanchez-Garcia M."/>
            <person name="Andreopoulos B."/>
            <person name="Barry K.W."/>
            <person name="Bonito G."/>
            <person name="Buee M."/>
            <person name="Carver A."/>
            <person name="Chen C."/>
            <person name="Cichocki N."/>
            <person name="Clum A."/>
            <person name="Culley D."/>
            <person name="Crous P.W."/>
            <person name="Fauchery L."/>
            <person name="Girlanda M."/>
            <person name="Hayes R."/>
            <person name="Keri Z."/>
            <person name="LaButti K."/>
            <person name="Lipzen A."/>
            <person name="Lombard V."/>
            <person name="Magnuson J."/>
            <person name="Maillard F."/>
            <person name="Morin E."/>
            <person name="Murat C."/>
            <person name="Nolan M."/>
            <person name="Ohm R."/>
            <person name="Pangilinan J."/>
            <person name="Pereira M."/>
            <person name="Perotto S."/>
            <person name="Peter M."/>
            <person name="Riley R."/>
            <person name="Sitrit Y."/>
            <person name="Stielow B."/>
            <person name="Szollosi G."/>
            <person name="Zifcakova L."/>
            <person name="Stursova M."/>
            <person name="Spatafora J.W."/>
            <person name="Tedersoo L."/>
            <person name="Vaario L.-M."/>
            <person name="Yamada A."/>
            <person name="Yan M."/>
            <person name="Wang P."/>
            <person name="Xu J."/>
            <person name="Bruns T."/>
            <person name="Baldrian P."/>
            <person name="Vilgalys R."/>
            <person name="Henrissat B."/>
            <person name="Grigoriev I.V."/>
            <person name="Hibbett D."/>
            <person name="Nagy L.G."/>
            <person name="Martin F.M."/>
        </authorList>
    </citation>
    <scope>NUCLEOTIDE SEQUENCE</scope>
    <source>
        <strain evidence="3">Prilba</strain>
    </source>
</reference>
<name>A0A9P5K109_9AGAM</name>